<dbReference type="Gene3D" id="3.40.50.11550">
    <property type="match status" value="1"/>
</dbReference>
<evidence type="ECO:0000259" key="1">
    <source>
        <dbReference type="Pfam" id="PF04187"/>
    </source>
</evidence>
<dbReference type="Pfam" id="PF04187">
    <property type="entry name" value="Cofac_haem_bdg"/>
    <property type="match status" value="1"/>
</dbReference>
<dbReference type="AlphaFoldDB" id="A0A090I7E5"/>
<feature type="domain" description="Haem-binding uptake Tiki superfamily ChaN" evidence="1">
    <location>
        <begin position="55"/>
        <end position="256"/>
    </location>
</feature>
<dbReference type="OrthoDB" id="1680202at2"/>
<dbReference type="InterPro" id="IPR007314">
    <property type="entry name" value="Cofac_haem-bd_dom"/>
</dbReference>
<dbReference type="PIRSF" id="PIRSF020419">
    <property type="entry name" value="Fe_uptake_reg_CjrA_prd"/>
    <property type="match status" value="1"/>
</dbReference>
<keyword evidence="3" id="KW-1185">Reference proteome</keyword>
<reference evidence="3" key="1">
    <citation type="submission" date="2014-09" db="EMBL/GenBank/DDBJ databases">
        <authorList>
            <person name="Hjerde E."/>
        </authorList>
    </citation>
    <scope>NUCLEOTIDE SEQUENCE [LARGE SCALE GENOMIC DNA]</scope>
    <source>
        <strain evidence="3">06/09/139</strain>
    </source>
</reference>
<accession>A0A090I7E5</accession>
<sequence>MKSTVLFSFVSMLLLSGCSQQIQPTPVPSQAITSFYDYQLLSPAGSPLSLSALPQEIINADVILIGEWHTHAAIHRFQTDLFKQLSATEPKLALSMEQFSRDKQAVVDEYLTGQIGEQTLMSEAKAWPNYESDYRPLVEIAKAEGRDVIAANAPKPIVKCIGQQGISYLDKLDIDEKSWLAKNIDLAESPYKSKFLASMHHGDEEQTQKQFAAQMTWDATMAESIVNYLALHPKAQVMHIAGKFHIENGLGTAAQIVKLNPKLNVVVITPTEEGTNEGSDYQLEVLAPPKRFVKQENMMKAYKTIKNRNHDLVCK</sequence>
<evidence type="ECO:0000313" key="2">
    <source>
        <dbReference type="EMBL" id="CED57471.1"/>
    </source>
</evidence>
<dbReference type="HOGENOM" id="CLU_035488_0_0_6"/>
<gene>
    <name evidence="2" type="ORF">AWOD_II_0846</name>
</gene>
<dbReference type="PROSITE" id="PS51257">
    <property type="entry name" value="PROKAR_LIPOPROTEIN"/>
    <property type="match status" value="1"/>
</dbReference>
<proteinExistence type="predicted"/>
<keyword evidence="2" id="KW-0449">Lipoprotein</keyword>
<dbReference type="SUPFAM" id="SSF159501">
    <property type="entry name" value="EreA/ChaN-like"/>
    <property type="match status" value="1"/>
</dbReference>
<dbReference type="PATRIC" id="fig|80852.17.peg.3634"/>
<dbReference type="EMBL" id="LN554847">
    <property type="protein sequence ID" value="CED57471.1"/>
    <property type="molecule type" value="Genomic_DNA"/>
</dbReference>
<dbReference type="STRING" id="80852.AWOD_II_0846"/>
<dbReference type="GeneID" id="28543098"/>
<organism evidence="2 3">
    <name type="scientific">Aliivibrio wodanis</name>
    <dbReference type="NCBI Taxonomy" id="80852"/>
    <lineage>
        <taxon>Bacteria</taxon>
        <taxon>Pseudomonadati</taxon>
        <taxon>Pseudomonadota</taxon>
        <taxon>Gammaproteobacteria</taxon>
        <taxon>Vibrionales</taxon>
        <taxon>Vibrionaceae</taxon>
        <taxon>Aliivibrio</taxon>
    </lineage>
</organism>
<dbReference type="CDD" id="cd14727">
    <property type="entry name" value="ChanN-like"/>
    <property type="match status" value="1"/>
</dbReference>
<name>A0A090I7E5_9GAMM</name>
<protein>
    <submittedName>
        <fullName evidence="2">Putative lipoprotein</fullName>
    </submittedName>
</protein>
<dbReference type="KEGG" id="awd:AWOD_II_0846"/>
<dbReference type="InterPro" id="IPR016773">
    <property type="entry name" value="Fe3_uptake_reg_CjrA_prd"/>
</dbReference>
<dbReference type="Proteomes" id="UP000032427">
    <property type="component" value="Chromosome 2"/>
</dbReference>
<evidence type="ECO:0000313" key="3">
    <source>
        <dbReference type="Proteomes" id="UP000032427"/>
    </source>
</evidence>